<dbReference type="Pfam" id="PF25973">
    <property type="entry name" value="BSH_CzcB"/>
    <property type="match status" value="1"/>
</dbReference>
<gene>
    <name evidence="5" type="ORF">GXY80_11065</name>
</gene>
<dbReference type="PANTHER" id="PTHR30469:SF15">
    <property type="entry name" value="HLYD FAMILY OF SECRETION PROTEINS"/>
    <property type="match status" value="1"/>
</dbReference>
<accession>A0A971S1B2</accession>
<evidence type="ECO:0000259" key="4">
    <source>
        <dbReference type="Pfam" id="PF25973"/>
    </source>
</evidence>
<dbReference type="Gene3D" id="1.10.287.470">
    <property type="entry name" value="Helix hairpin bin"/>
    <property type="match status" value="1"/>
</dbReference>
<dbReference type="InterPro" id="IPR006143">
    <property type="entry name" value="RND_pump_MFP"/>
</dbReference>
<keyword evidence="2" id="KW-0175">Coiled coil</keyword>
<dbReference type="InterPro" id="IPR058792">
    <property type="entry name" value="Beta-barrel_RND_2"/>
</dbReference>
<dbReference type="AlphaFoldDB" id="A0A971S1B2"/>
<protein>
    <submittedName>
        <fullName evidence="5">Efflux RND transporter periplasmic adaptor subunit</fullName>
    </submittedName>
</protein>
<dbReference type="Proteomes" id="UP000777265">
    <property type="component" value="Unassembled WGS sequence"/>
</dbReference>
<evidence type="ECO:0000313" key="6">
    <source>
        <dbReference type="Proteomes" id="UP000777265"/>
    </source>
</evidence>
<name>A0A971S1B2_9BACT</name>
<evidence type="ECO:0000259" key="3">
    <source>
        <dbReference type="Pfam" id="PF25954"/>
    </source>
</evidence>
<dbReference type="PANTHER" id="PTHR30469">
    <property type="entry name" value="MULTIDRUG RESISTANCE PROTEIN MDTA"/>
    <property type="match status" value="1"/>
</dbReference>
<dbReference type="NCBIfam" id="TIGR01730">
    <property type="entry name" value="RND_mfp"/>
    <property type="match status" value="1"/>
</dbReference>
<feature type="coiled-coil region" evidence="2">
    <location>
        <begin position="118"/>
        <end position="152"/>
    </location>
</feature>
<proteinExistence type="inferred from homology"/>
<evidence type="ECO:0000313" key="5">
    <source>
        <dbReference type="EMBL" id="NLW36003.1"/>
    </source>
</evidence>
<evidence type="ECO:0000256" key="1">
    <source>
        <dbReference type="ARBA" id="ARBA00009477"/>
    </source>
</evidence>
<dbReference type="SUPFAM" id="SSF111369">
    <property type="entry name" value="HlyD-like secretion proteins"/>
    <property type="match status" value="1"/>
</dbReference>
<dbReference type="GO" id="GO:0015562">
    <property type="term" value="F:efflux transmembrane transporter activity"/>
    <property type="evidence" value="ECO:0007669"/>
    <property type="project" value="TreeGrafter"/>
</dbReference>
<dbReference type="Pfam" id="PF25954">
    <property type="entry name" value="Beta-barrel_RND_2"/>
    <property type="match status" value="1"/>
</dbReference>
<comment type="similarity">
    <text evidence="1">Belongs to the membrane fusion protein (MFP) (TC 8.A.1) family.</text>
</comment>
<dbReference type="Gene3D" id="2.40.30.170">
    <property type="match status" value="1"/>
</dbReference>
<sequence length="267" mass="29241">MRGAIDKFLLVFFLAVPICVTAAEFRGLIEPHKVVKVGSASEGVLATVNVDRGELVRKGQVLATLQSGVERASMEVARARSEMEGPIKGKEAGKALYEGKKIRTERIYKRQLSSPAEMEEADANMVVAAMQFKEAQENKRLAELEYKRASEVVKRMTILSPIDGVVVDRFLSPGEYVKDQPLMKLAQINPLNIEVIIPAQYFPAIKVGMHATIVPEASSGGEYTAVVKIVDRVIDAASGTFGVRLHLPNPRNRLPAGIKCKVIFPSK</sequence>
<organism evidence="5 6">
    <name type="scientific">Syntrophorhabdus aromaticivorans</name>
    <dbReference type="NCBI Taxonomy" id="328301"/>
    <lineage>
        <taxon>Bacteria</taxon>
        <taxon>Pseudomonadati</taxon>
        <taxon>Thermodesulfobacteriota</taxon>
        <taxon>Syntrophorhabdia</taxon>
        <taxon>Syntrophorhabdales</taxon>
        <taxon>Syntrophorhabdaceae</taxon>
        <taxon>Syntrophorhabdus</taxon>
    </lineage>
</organism>
<evidence type="ECO:0000256" key="2">
    <source>
        <dbReference type="SAM" id="Coils"/>
    </source>
</evidence>
<dbReference type="Gene3D" id="2.40.50.100">
    <property type="match status" value="1"/>
</dbReference>
<reference evidence="5" key="2">
    <citation type="submission" date="2020-01" db="EMBL/GenBank/DDBJ databases">
        <authorList>
            <person name="Campanaro S."/>
        </authorList>
    </citation>
    <scope>NUCLEOTIDE SEQUENCE</scope>
    <source>
        <strain evidence="5">AS06rmzACSIP_7</strain>
    </source>
</reference>
<reference evidence="5" key="1">
    <citation type="journal article" date="2020" name="Biotechnol. Biofuels">
        <title>New insights from the biogas microbiome by comprehensive genome-resolved metagenomics of nearly 1600 species originating from multiple anaerobic digesters.</title>
        <authorList>
            <person name="Campanaro S."/>
            <person name="Treu L."/>
            <person name="Rodriguez-R L.M."/>
            <person name="Kovalovszki A."/>
            <person name="Ziels R.M."/>
            <person name="Maus I."/>
            <person name="Zhu X."/>
            <person name="Kougias P.G."/>
            <person name="Basile A."/>
            <person name="Luo G."/>
            <person name="Schluter A."/>
            <person name="Konstantinidis K.T."/>
            <person name="Angelidaki I."/>
        </authorList>
    </citation>
    <scope>NUCLEOTIDE SEQUENCE</scope>
    <source>
        <strain evidence="5">AS06rmzACSIP_7</strain>
    </source>
</reference>
<feature type="domain" description="CzcB-like barrel-sandwich hybrid" evidence="4">
    <location>
        <begin position="34"/>
        <end position="180"/>
    </location>
</feature>
<feature type="domain" description="CusB-like beta-barrel" evidence="3">
    <location>
        <begin position="194"/>
        <end position="263"/>
    </location>
</feature>
<comment type="caution">
    <text evidence="5">The sequence shown here is derived from an EMBL/GenBank/DDBJ whole genome shotgun (WGS) entry which is preliminary data.</text>
</comment>
<dbReference type="EMBL" id="JAAYEE010000201">
    <property type="protein sequence ID" value="NLW36003.1"/>
    <property type="molecule type" value="Genomic_DNA"/>
</dbReference>
<dbReference type="GO" id="GO:1990281">
    <property type="term" value="C:efflux pump complex"/>
    <property type="evidence" value="ECO:0007669"/>
    <property type="project" value="TreeGrafter"/>
</dbReference>
<dbReference type="InterPro" id="IPR058647">
    <property type="entry name" value="BSH_CzcB-like"/>
</dbReference>